<name>A0A8H4VZ82_9HELO</name>
<protein>
    <submittedName>
        <fullName evidence="2">Uncharacterized protein</fullName>
    </submittedName>
</protein>
<dbReference type="OrthoDB" id="3474385at2759"/>
<dbReference type="EMBL" id="JAAMPI010001294">
    <property type="protein sequence ID" value="KAF4625785.1"/>
    <property type="molecule type" value="Genomic_DNA"/>
</dbReference>
<reference evidence="2 3" key="1">
    <citation type="submission" date="2020-03" db="EMBL/GenBank/DDBJ databases">
        <title>Draft Genome Sequence of Cudoniella acicularis.</title>
        <authorList>
            <person name="Buettner E."/>
            <person name="Kellner H."/>
        </authorList>
    </citation>
    <scope>NUCLEOTIDE SEQUENCE [LARGE SCALE GENOMIC DNA]</scope>
    <source>
        <strain evidence="2 3">DSM 108380</strain>
    </source>
</reference>
<evidence type="ECO:0000256" key="1">
    <source>
        <dbReference type="SAM" id="MobiDB-lite"/>
    </source>
</evidence>
<feature type="region of interest" description="Disordered" evidence="1">
    <location>
        <begin position="1"/>
        <end position="37"/>
    </location>
</feature>
<keyword evidence="3" id="KW-1185">Reference proteome</keyword>
<dbReference type="AlphaFoldDB" id="A0A8H4VZ82"/>
<sequence>MPSNKRSSSPFKLYGSTDESDSPPRPSRKRTRIPRQTIKDESEELKAQIAELHEFIIEGVMFGKATPSIRKHLEGFAGAAEKYAYTIRSNILATVRRHHRNDKEPLGNQYPDMGISISNNWSIGVYTLFSKSWGLMKYFEEGQEFTTLEFGKLKAMISSEYATIESSKSQLAHPRSSVYAISNRLSTKMAKYTGDVLRISYLVGGLPLAFELALFLGQKSYIEMGAVCKRVISRPSDPPLDEVLLEIVQRLREEDPTFRPLSETKILQGEIEYLGQHEINSYFPRSYRRLYRWCPSVAQDLVAELYKKIKGKITTTYLAVQKRYDHCRLDSKCPDGNWLSKDMANFILQIEELSEKPEGLLLAIHLVIFLGEHSFTCDFGYWQEITDTRNFGIRASDGPADELLYALATRADETNIQSLEPKKLLTKMWKSIDYLAKHDISMYFVDSAGLMSWL</sequence>
<accession>A0A8H4VZ82</accession>
<comment type="caution">
    <text evidence="2">The sequence shown here is derived from an EMBL/GenBank/DDBJ whole genome shotgun (WGS) entry which is preliminary data.</text>
</comment>
<dbReference type="Proteomes" id="UP000566819">
    <property type="component" value="Unassembled WGS sequence"/>
</dbReference>
<feature type="compositionally biased region" description="Polar residues" evidence="1">
    <location>
        <begin position="1"/>
        <end position="10"/>
    </location>
</feature>
<evidence type="ECO:0000313" key="3">
    <source>
        <dbReference type="Proteomes" id="UP000566819"/>
    </source>
</evidence>
<proteinExistence type="predicted"/>
<gene>
    <name evidence="2" type="ORF">G7Y89_g12376</name>
</gene>
<organism evidence="2 3">
    <name type="scientific">Cudoniella acicularis</name>
    <dbReference type="NCBI Taxonomy" id="354080"/>
    <lineage>
        <taxon>Eukaryota</taxon>
        <taxon>Fungi</taxon>
        <taxon>Dikarya</taxon>
        <taxon>Ascomycota</taxon>
        <taxon>Pezizomycotina</taxon>
        <taxon>Leotiomycetes</taxon>
        <taxon>Helotiales</taxon>
        <taxon>Tricladiaceae</taxon>
        <taxon>Cudoniella</taxon>
    </lineage>
</organism>
<evidence type="ECO:0000313" key="2">
    <source>
        <dbReference type="EMBL" id="KAF4625785.1"/>
    </source>
</evidence>